<name>A0A4U1L0E8_9SPHN</name>
<dbReference type="EMBL" id="SWKR01000002">
    <property type="protein sequence ID" value="TKD50221.1"/>
    <property type="molecule type" value="Genomic_DNA"/>
</dbReference>
<dbReference type="Proteomes" id="UP000309138">
    <property type="component" value="Unassembled WGS sequence"/>
</dbReference>
<organism evidence="1 2">
    <name type="scientific">Sphingomonas baiyangensis</name>
    <dbReference type="NCBI Taxonomy" id="2572576"/>
    <lineage>
        <taxon>Bacteria</taxon>
        <taxon>Pseudomonadati</taxon>
        <taxon>Pseudomonadota</taxon>
        <taxon>Alphaproteobacteria</taxon>
        <taxon>Sphingomonadales</taxon>
        <taxon>Sphingomonadaceae</taxon>
        <taxon>Sphingomonas</taxon>
    </lineage>
</organism>
<dbReference type="AlphaFoldDB" id="A0A4U1L0E8"/>
<keyword evidence="2" id="KW-1185">Reference proteome</keyword>
<gene>
    <name evidence="1" type="ORF">FBR43_05220</name>
</gene>
<protein>
    <submittedName>
        <fullName evidence="1">Uncharacterized protein</fullName>
    </submittedName>
</protein>
<sequence length="76" mass="8199">MDDAMFRAFAIAGLRTGDIDEAQIVAAAEYADSKGDADTAHQLRCLLIRAGERDVGEVEREQARKRLHVIDGGNGA</sequence>
<reference evidence="1 2" key="1">
    <citation type="submission" date="2019-04" db="EMBL/GenBank/DDBJ databases">
        <authorList>
            <person name="Yang Y."/>
            <person name="Wei D."/>
        </authorList>
    </citation>
    <scope>NUCLEOTIDE SEQUENCE [LARGE SCALE GENOMIC DNA]</scope>
    <source>
        <strain evidence="1 2">L-1-4w-11</strain>
    </source>
</reference>
<accession>A0A4U1L0E8</accession>
<proteinExistence type="predicted"/>
<dbReference type="RefSeq" id="WP_136942164.1">
    <property type="nucleotide sequence ID" value="NZ_SWKR01000002.1"/>
</dbReference>
<evidence type="ECO:0000313" key="2">
    <source>
        <dbReference type="Proteomes" id="UP000309138"/>
    </source>
</evidence>
<evidence type="ECO:0000313" key="1">
    <source>
        <dbReference type="EMBL" id="TKD50221.1"/>
    </source>
</evidence>
<comment type="caution">
    <text evidence="1">The sequence shown here is derived from an EMBL/GenBank/DDBJ whole genome shotgun (WGS) entry which is preliminary data.</text>
</comment>